<reference evidence="2" key="1">
    <citation type="submission" date="2011-09" db="EMBL/GenBank/DDBJ databases">
        <title>The permanent draft genome of Mucilaginibacter paludis DSM 18603.</title>
        <authorList>
            <consortium name="US DOE Joint Genome Institute (JGI-PGF)"/>
            <person name="Lucas S."/>
            <person name="Han J."/>
            <person name="Lapidus A."/>
            <person name="Bruce D."/>
            <person name="Goodwin L."/>
            <person name="Pitluck S."/>
            <person name="Peters L."/>
            <person name="Kyrpides N."/>
            <person name="Mavromatis K."/>
            <person name="Ivanova N."/>
            <person name="Mikhailova N."/>
            <person name="Held B."/>
            <person name="Detter J.C."/>
            <person name="Tapia R."/>
            <person name="Han C."/>
            <person name="Land M."/>
            <person name="Hauser L."/>
            <person name="Markowitz V."/>
            <person name="Cheng J.-F."/>
            <person name="Hugenholtz P."/>
            <person name="Woyke T."/>
            <person name="Wu D."/>
            <person name="Tindall B."/>
            <person name="Brambilla E."/>
            <person name="Klenk H.-P."/>
            <person name="Eisen J.A."/>
        </authorList>
    </citation>
    <scope>NUCLEOTIDE SEQUENCE [LARGE SCALE GENOMIC DNA]</scope>
    <source>
        <strain evidence="2">DSM 18603</strain>
    </source>
</reference>
<evidence type="ECO:0000313" key="3">
    <source>
        <dbReference type="Proteomes" id="UP000002774"/>
    </source>
</evidence>
<keyword evidence="1" id="KW-1133">Transmembrane helix</keyword>
<dbReference type="Proteomes" id="UP000002774">
    <property type="component" value="Chromosome"/>
</dbReference>
<dbReference type="RefSeq" id="WP_008513137.1">
    <property type="nucleotide sequence ID" value="NZ_CM001403.1"/>
</dbReference>
<accession>H1Y646</accession>
<proteinExistence type="predicted"/>
<dbReference type="OrthoDB" id="8441457at2"/>
<keyword evidence="1" id="KW-0472">Membrane</keyword>
<keyword evidence="3" id="KW-1185">Reference proteome</keyword>
<feature type="transmembrane region" description="Helical" evidence="1">
    <location>
        <begin position="167"/>
        <end position="183"/>
    </location>
</feature>
<dbReference type="EMBL" id="CM001403">
    <property type="protein sequence ID" value="EHQ31005.1"/>
    <property type="molecule type" value="Genomic_DNA"/>
</dbReference>
<protein>
    <submittedName>
        <fullName evidence="2">Uncharacterized protein</fullName>
    </submittedName>
</protein>
<dbReference type="AlphaFoldDB" id="H1Y646"/>
<dbReference type="Pfam" id="PF20334">
    <property type="entry name" value="DUF6629"/>
    <property type="match status" value="1"/>
</dbReference>
<dbReference type="STRING" id="714943.Mucpa_6957"/>
<evidence type="ECO:0000256" key="1">
    <source>
        <dbReference type="SAM" id="Phobius"/>
    </source>
</evidence>
<gene>
    <name evidence="2" type="ORF">Mucpa_6957</name>
</gene>
<keyword evidence="1" id="KW-0812">Transmembrane</keyword>
<evidence type="ECO:0000313" key="2">
    <source>
        <dbReference type="EMBL" id="EHQ31005.1"/>
    </source>
</evidence>
<feature type="transmembrane region" description="Helical" evidence="1">
    <location>
        <begin position="6"/>
        <end position="23"/>
    </location>
</feature>
<sequence>MCFSATASFGAGVALTVIGVASLKKVQHPSQILFAAIPLIFAVQQIAEGVLWLILPHPALLHLQKYITYFFLVFAQIIWPLWLPVAVLLLEKSKTRRLFQKILIGIGLLVSGYLTYCLIHYPVHADINCYHIAYEQVYPAKLRVIGGLLYIIATIAPPLFSHIKRMWILSLTVFISYIITTVFYDNYVVSVWCFFASVVSLSVYFIMREVSEIDKAFYKSYVRDK</sequence>
<feature type="transmembrane region" description="Helical" evidence="1">
    <location>
        <begin position="142"/>
        <end position="160"/>
    </location>
</feature>
<dbReference type="eggNOG" id="ENOG5032S87">
    <property type="taxonomic scope" value="Bacteria"/>
</dbReference>
<name>H1Y646_9SPHI</name>
<feature type="transmembrane region" description="Helical" evidence="1">
    <location>
        <begin position="67"/>
        <end position="90"/>
    </location>
</feature>
<dbReference type="InterPro" id="IPR046737">
    <property type="entry name" value="DUF6629"/>
</dbReference>
<feature type="transmembrane region" description="Helical" evidence="1">
    <location>
        <begin position="102"/>
        <end position="122"/>
    </location>
</feature>
<feature type="transmembrane region" description="Helical" evidence="1">
    <location>
        <begin position="189"/>
        <end position="207"/>
    </location>
</feature>
<organism evidence="2 3">
    <name type="scientific">Mucilaginibacter paludis DSM 18603</name>
    <dbReference type="NCBI Taxonomy" id="714943"/>
    <lineage>
        <taxon>Bacteria</taxon>
        <taxon>Pseudomonadati</taxon>
        <taxon>Bacteroidota</taxon>
        <taxon>Sphingobacteriia</taxon>
        <taxon>Sphingobacteriales</taxon>
        <taxon>Sphingobacteriaceae</taxon>
        <taxon>Mucilaginibacter</taxon>
    </lineage>
</organism>
<feature type="transmembrane region" description="Helical" evidence="1">
    <location>
        <begin position="32"/>
        <end position="55"/>
    </location>
</feature>
<dbReference type="HOGENOM" id="CLU_098310_0_0_10"/>